<evidence type="ECO:0000313" key="3">
    <source>
        <dbReference type="Proteomes" id="UP000092177"/>
    </source>
</evidence>
<feature type="region of interest" description="Disordered" evidence="1">
    <location>
        <begin position="1"/>
        <end position="78"/>
    </location>
</feature>
<sequence length="78" mass="8341">MESRGLVRRRARDDNVLAARQRARSSTARHLDRLRSGQVGGGVASPNNSEMGSIGVIQDRNRQSRKKAAASSGSGLVP</sequence>
<proteinExistence type="predicted"/>
<reference evidence="3" key="1">
    <citation type="journal article" date="2017" name="BMC Genomics">
        <title>Gapless genome assembly of Colletotrichum higginsianum reveals chromosome structure and association of transposable elements with secondary metabolite gene clusters.</title>
        <authorList>
            <person name="Dallery J.-F."/>
            <person name="Lapalu N."/>
            <person name="Zampounis A."/>
            <person name="Pigne S."/>
            <person name="Luyten I."/>
            <person name="Amselem J."/>
            <person name="Wittenberg A.H.J."/>
            <person name="Zhou S."/>
            <person name="de Queiroz M.V."/>
            <person name="Robin G.P."/>
            <person name="Auger A."/>
            <person name="Hainaut M."/>
            <person name="Henrissat B."/>
            <person name="Kim K.-T."/>
            <person name="Lee Y.-H."/>
            <person name="Lespinet O."/>
            <person name="Schwartz D.C."/>
            <person name="Thon M.R."/>
            <person name="O'Connell R.J."/>
        </authorList>
    </citation>
    <scope>NUCLEOTIDE SEQUENCE [LARGE SCALE GENOMIC DNA]</scope>
    <source>
        <strain evidence="3">IMI 349063</strain>
    </source>
</reference>
<dbReference type="RefSeq" id="XP_018156248.1">
    <property type="nucleotide sequence ID" value="XM_018304225.1"/>
</dbReference>
<protein>
    <submittedName>
        <fullName evidence="2">Uncharacterized protein</fullName>
    </submittedName>
</protein>
<organism evidence="2 3">
    <name type="scientific">Colletotrichum higginsianum (strain IMI 349063)</name>
    <name type="common">Crucifer anthracnose fungus</name>
    <dbReference type="NCBI Taxonomy" id="759273"/>
    <lineage>
        <taxon>Eukaryota</taxon>
        <taxon>Fungi</taxon>
        <taxon>Dikarya</taxon>
        <taxon>Ascomycota</taxon>
        <taxon>Pezizomycotina</taxon>
        <taxon>Sordariomycetes</taxon>
        <taxon>Hypocreomycetidae</taxon>
        <taxon>Glomerellales</taxon>
        <taxon>Glomerellaceae</taxon>
        <taxon>Colletotrichum</taxon>
        <taxon>Colletotrichum destructivum species complex</taxon>
    </lineage>
</organism>
<feature type="compositionally biased region" description="Basic and acidic residues" evidence="1">
    <location>
        <begin position="1"/>
        <end position="15"/>
    </location>
</feature>
<dbReference type="VEuPathDB" id="FungiDB:CH63R_09251"/>
<evidence type="ECO:0000256" key="1">
    <source>
        <dbReference type="SAM" id="MobiDB-lite"/>
    </source>
</evidence>
<name>A0A1B7Y6R6_COLHI</name>
<dbReference type="GeneID" id="28868332"/>
<dbReference type="KEGG" id="chig:CH63R_09251"/>
<feature type="compositionally biased region" description="Low complexity" evidence="1">
    <location>
        <begin position="69"/>
        <end position="78"/>
    </location>
</feature>
<feature type="compositionally biased region" description="Low complexity" evidence="1">
    <location>
        <begin position="18"/>
        <end position="28"/>
    </location>
</feature>
<dbReference type="AlphaFoldDB" id="A0A1B7Y6R6"/>
<evidence type="ECO:0000313" key="2">
    <source>
        <dbReference type="EMBL" id="OBR07730.1"/>
    </source>
</evidence>
<accession>A0A1B7Y6R6</accession>
<dbReference type="EMBL" id="LTAN01000006">
    <property type="protein sequence ID" value="OBR07730.1"/>
    <property type="molecule type" value="Genomic_DNA"/>
</dbReference>
<gene>
    <name evidence="2" type="ORF">CH63R_09251</name>
</gene>
<keyword evidence="3" id="KW-1185">Reference proteome</keyword>
<dbReference type="Proteomes" id="UP000092177">
    <property type="component" value="Chromosome 6"/>
</dbReference>
<comment type="caution">
    <text evidence="2">The sequence shown here is derived from an EMBL/GenBank/DDBJ whole genome shotgun (WGS) entry which is preliminary data.</text>
</comment>